<reference evidence="1 2" key="1">
    <citation type="journal article" date="2019" name="Nat. Ecol. Evol.">
        <title>Megaphylogeny resolves global patterns of mushroom evolution.</title>
        <authorList>
            <person name="Varga T."/>
            <person name="Krizsan K."/>
            <person name="Foldi C."/>
            <person name="Dima B."/>
            <person name="Sanchez-Garcia M."/>
            <person name="Sanchez-Ramirez S."/>
            <person name="Szollosi G.J."/>
            <person name="Szarkandi J.G."/>
            <person name="Papp V."/>
            <person name="Albert L."/>
            <person name="Andreopoulos W."/>
            <person name="Angelini C."/>
            <person name="Antonin V."/>
            <person name="Barry K.W."/>
            <person name="Bougher N.L."/>
            <person name="Buchanan P."/>
            <person name="Buyck B."/>
            <person name="Bense V."/>
            <person name="Catcheside P."/>
            <person name="Chovatia M."/>
            <person name="Cooper J."/>
            <person name="Damon W."/>
            <person name="Desjardin D."/>
            <person name="Finy P."/>
            <person name="Geml J."/>
            <person name="Haridas S."/>
            <person name="Hughes K."/>
            <person name="Justo A."/>
            <person name="Karasinski D."/>
            <person name="Kautmanova I."/>
            <person name="Kiss B."/>
            <person name="Kocsube S."/>
            <person name="Kotiranta H."/>
            <person name="LaButti K.M."/>
            <person name="Lechner B.E."/>
            <person name="Liimatainen K."/>
            <person name="Lipzen A."/>
            <person name="Lukacs Z."/>
            <person name="Mihaltcheva S."/>
            <person name="Morgado L.N."/>
            <person name="Niskanen T."/>
            <person name="Noordeloos M.E."/>
            <person name="Ohm R.A."/>
            <person name="Ortiz-Santana B."/>
            <person name="Ovrebo C."/>
            <person name="Racz N."/>
            <person name="Riley R."/>
            <person name="Savchenko A."/>
            <person name="Shiryaev A."/>
            <person name="Soop K."/>
            <person name="Spirin V."/>
            <person name="Szebenyi C."/>
            <person name="Tomsovsky M."/>
            <person name="Tulloss R.E."/>
            <person name="Uehling J."/>
            <person name="Grigoriev I.V."/>
            <person name="Vagvolgyi C."/>
            <person name="Papp T."/>
            <person name="Martin F.M."/>
            <person name="Miettinen O."/>
            <person name="Hibbett D.S."/>
            <person name="Nagy L.G."/>
        </authorList>
    </citation>
    <scope>NUCLEOTIDE SEQUENCE [LARGE SCALE GENOMIC DNA]</scope>
    <source>
        <strain evidence="1 2">FP101781</strain>
    </source>
</reference>
<protein>
    <submittedName>
        <fullName evidence="1">Uncharacterized protein</fullName>
    </submittedName>
</protein>
<evidence type="ECO:0000313" key="2">
    <source>
        <dbReference type="Proteomes" id="UP000298030"/>
    </source>
</evidence>
<keyword evidence="2" id="KW-1185">Reference proteome</keyword>
<organism evidence="1 2">
    <name type="scientific">Coprinellus micaceus</name>
    <name type="common">Glistening ink-cap mushroom</name>
    <name type="synonym">Coprinus micaceus</name>
    <dbReference type="NCBI Taxonomy" id="71717"/>
    <lineage>
        <taxon>Eukaryota</taxon>
        <taxon>Fungi</taxon>
        <taxon>Dikarya</taxon>
        <taxon>Basidiomycota</taxon>
        <taxon>Agaricomycotina</taxon>
        <taxon>Agaricomycetes</taxon>
        <taxon>Agaricomycetidae</taxon>
        <taxon>Agaricales</taxon>
        <taxon>Agaricineae</taxon>
        <taxon>Psathyrellaceae</taxon>
        <taxon>Coprinellus</taxon>
    </lineage>
</organism>
<accession>A0A4Y7SN55</accession>
<proteinExistence type="predicted"/>
<name>A0A4Y7SN55_COPMI</name>
<gene>
    <name evidence="1" type="ORF">FA13DRAFT_1454765</name>
</gene>
<sequence length="152" mass="17466">MNDRYPAERPWLPLGSLDTPMSSHANLPSSLIRARDWSVFSIFEVTLHLHVPYATHGFPRPRPWPTPYRRSGRCWEALWCFMVMNGDLLGFQPYGHVSLRIDGVSRPQMTPHHQRTDSSEEMSRNCMRFASVANAVVRSGEDCVGYYLQRTG</sequence>
<comment type="caution">
    <text evidence="1">The sequence shown here is derived from an EMBL/GenBank/DDBJ whole genome shotgun (WGS) entry which is preliminary data.</text>
</comment>
<dbReference type="EMBL" id="QPFP01000080">
    <property type="protein sequence ID" value="TEB23286.1"/>
    <property type="molecule type" value="Genomic_DNA"/>
</dbReference>
<evidence type="ECO:0000313" key="1">
    <source>
        <dbReference type="EMBL" id="TEB23286.1"/>
    </source>
</evidence>
<dbReference type="Proteomes" id="UP000298030">
    <property type="component" value="Unassembled WGS sequence"/>
</dbReference>
<dbReference type="AlphaFoldDB" id="A0A4Y7SN55"/>